<evidence type="ECO:0000313" key="7">
    <source>
        <dbReference type="Proteomes" id="UP000076715"/>
    </source>
</evidence>
<dbReference type="EMBL" id="LQRT01000046">
    <property type="protein sequence ID" value="KZS38667.1"/>
    <property type="molecule type" value="Genomic_DNA"/>
</dbReference>
<evidence type="ECO:0000259" key="5">
    <source>
        <dbReference type="SMART" id="SM00829"/>
    </source>
</evidence>
<dbReference type="Pfam" id="PF00107">
    <property type="entry name" value="ADH_zinc_N"/>
    <property type="match status" value="1"/>
</dbReference>
<dbReference type="RefSeq" id="WP_066318219.1">
    <property type="nucleotide sequence ID" value="NZ_LQRT01000046.1"/>
</dbReference>
<evidence type="ECO:0000256" key="1">
    <source>
        <dbReference type="ARBA" id="ARBA00022723"/>
    </source>
</evidence>
<organism evidence="6 7">
    <name type="scientific">Aquimarina aggregata</name>
    <dbReference type="NCBI Taxonomy" id="1642818"/>
    <lineage>
        <taxon>Bacteria</taxon>
        <taxon>Pseudomonadati</taxon>
        <taxon>Bacteroidota</taxon>
        <taxon>Flavobacteriia</taxon>
        <taxon>Flavobacteriales</taxon>
        <taxon>Flavobacteriaceae</taxon>
        <taxon>Aquimarina</taxon>
    </lineage>
</organism>
<dbReference type="Gene3D" id="3.90.180.10">
    <property type="entry name" value="Medium-chain alcohol dehydrogenases, catalytic domain"/>
    <property type="match status" value="1"/>
</dbReference>
<comment type="cofactor">
    <cofactor evidence="4">
        <name>Zn(2+)</name>
        <dbReference type="ChEBI" id="CHEBI:29105"/>
    </cofactor>
</comment>
<dbReference type="AlphaFoldDB" id="A0A162XJ84"/>
<reference evidence="6 7" key="1">
    <citation type="submission" date="2016-01" db="EMBL/GenBank/DDBJ databases">
        <title>The draft genome sequence of Aquimarina sp. RZW4-3-2.</title>
        <authorList>
            <person name="Wang Y."/>
        </authorList>
    </citation>
    <scope>NUCLEOTIDE SEQUENCE [LARGE SCALE GENOMIC DNA]</scope>
    <source>
        <strain evidence="6 7">RZW4-3-2</strain>
    </source>
</reference>
<dbReference type="InterPro" id="IPR020843">
    <property type="entry name" value="ER"/>
</dbReference>
<evidence type="ECO:0000256" key="4">
    <source>
        <dbReference type="RuleBase" id="RU361277"/>
    </source>
</evidence>
<evidence type="ECO:0000313" key="6">
    <source>
        <dbReference type="EMBL" id="KZS38667.1"/>
    </source>
</evidence>
<dbReference type="PANTHER" id="PTHR43401">
    <property type="entry name" value="L-THREONINE 3-DEHYDROGENASE"/>
    <property type="match status" value="1"/>
</dbReference>
<proteinExistence type="inferred from homology"/>
<dbReference type="OrthoDB" id="9787435at2"/>
<dbReference type="PROSITE" id="PS00059">
    <property type="entry name" value="ADH_ZINC"/>
    <property type="match status" value="1"/>
</dbReference>
<dbReference type="SMART" id="SM00829">
    <property type="entry name" value="PKS_ER"/>
    <property type="match status" value="1"/>
</dbReference>
<keyword evidence="2 4" id="KW-0862">Zinc</keyword>
<keyword evidence="1 4" id="KW-0479">Metal-binding</keyword>
<keyword evidence="3" id="KW-0560">Oxidoreductase</keyword>
<evidence type="ECO:0000256" key="2">
    <source>
        <dbReference type="ARBA" id="ARBA00022833"/>
    </source>
</evidence>
<dbReference type="Proteomes" id="UP000076715">
    <property type="component" value="Unassembled WGS sequence"/>
</dbReference>
<dbReference type="InterPro" id="IPR050129">
    <property type="entry name" value="Zn_alcohol_dh"/>
</dbReference>
<comment type="similarity">
    <text evidence="4">Belongs to the zinc-containing alcohol dehydrogenase family.</text>
</comment>
<dbReference type="SUPFAM" id="SSF50129">
    <property type="entry name" value="GroES-like"/>
    <property type="match status" value="1"/>
</dbReference>
<feature type="domain" description="Enoyl reductase (ER)" evidence="5">
    <location>
        <begin position="11"/>
        <end position="343"/>
    </location>
</feature>
<gene>
    <name evidence="6" type="ORF">AWE51_13835</name>
</gene>
<dbReference type="InterPro" id="IPR013154">
    <property type="entry name" value="ADH-like_N"/>
</dbReference>
<comment type="caution">
    <text evidence="6">The sequence shown here is derived from an EMBL/GenBank/DDBJ whole genome shotgun (WGS) entry which is preliminary data.</text>
</comment>
<dbReference type="GO" id="GO:0008270">
    <property type="term" value="F:zinc ion binding"/>
    <property type="evidence" value="ECO:0007669"/>
    <property type="project" value="InterPro"/>
</dbReference>
<sequence>MKALVYESFQGPLSIQNVTDPTPKENGVVIQVKATGLCRSDWHGWMGHDQDIELPHIPGHELAGVIVELGKNVSNFKIGDRVTVPFVCGCGTCAPCISGNHQVCDHQSQPGFTHWGSFAEYVSIDYANTNLVKLPNEINDITAATLGCRFITSFRAVVAQGKVTGGQYIAIHGCGGVGLSAVMIANALGAQVIAIDINDDNLKLASELGATNTINAANNKNIIEHIKSISNGGVHVSIDALGSATTCFNSIANLRKQGKHIQVGLMTGDHQHPKIPMDQVLANELEIIGSHGMQAYKYPEMLTMIKNGTLQPERLIQKTISLEDAITALPNMNTFDNKGMQVINSF</sequence>
<dbReference type="InterPro" id="IPR013149">
    <property type="entry name" value="ADH-like_C"/>
</dbReference>
<dbReference type="PANTHER" id="PTHR43401:SF5">
    <property type="entry name" value="ALCOHOL DEHYDROGENASE-RELATED"/>
    <property type="match status" value="1"/>
</dbReference>
<name>A0A162XJ84_9FLAO</name>
<dbReference type="GO" id="GO:0016616">
    <property type="term" value="F:oxidoreductase activity, acting on the CH-OH group of donors, NAD or NADP as acceptor"/>
    <property type="evidence" value="ECO:0007669"/>
    <property type="project" value="UniProtKB-ARBA"/>
</dbReference>
<dbReference type="InterPro" id="IPR036291">
    <property type="entry name" value="NAD(P)-bd_dom_sf"/>
</dbReference>
<protein>
    <submittedName>
        <fullName evidence="6">Alcohol dehydrogenase</fullName>
    </submittedName>
</protein>
<dbReference type="Pfam" id="PF08240">
    <property type="entry name" value="ADH_N"/>
    <property type="match status" value="1"/>
</dbReference>
<dbReference type="CDD" id="cd08260">
    <property type="entry name" value="Zn_ADH6"/>
    <property type="match status" value="1"/>
</dbReference>
<dbReference type="STRING" id="1642818.AWE51_13835"/>
<keyword evidence="7" id="KW-1185">Reference proteome</keyword>
<evidence type="ECO:0000256" key="3">
    <source>
        <dbReference type="ARBA" id="ARBA00023002"/>
    </source>
</evidence>
<dbReference type="InterPro" id="IPR002328">
    <property type="entry name" value="ADH_Zn_CS"/>
</dbReference>
<dbReference type="SUPFAM" id="SSF51735">
    <property type="entry name" value="NAD(P)-binding Rossmann-fold domains"/>
    <property type="match status" value="1"/>
</dbReference>
<accession>A0A162XJ84</accession>
<dbReference type="InterPro" id="IPR011032">
    <property type="entry name" value="GroES-like_sf"/>
</dbReference>